<dbReference type="Pfam" id="PF11198">
    <property type="entry name" value="DUF2857"/>
    <property type="match status" value="1"/>
</dbReference>
<gene>
    <name evidence="1" type="ORF">C0068_16700</name>
</gene>
<evidence type="ECO:0000313" key="1">
    <source>
        <dbReference type="EMBL" id="POP51575.1"/>
    </source>
</evidence>
<name>A0A2S4HC59_9GAMM</name>
<sequence>MASKSKMRGDSSNAMFTLLARVVECSKEGEPELMNALGLSCELVHELEKLGPDQLLSLTARYFRDKDPLSIYNIDMGFLGLLTTDELKRGGHRDRRMDEYISHHASKQMLEKFFGTRGTNISTRKNVLNTPKLPNRSKSCTQDEARKIFDSWQATRFCDDIIDRYLLTAKLCQLPLFKIEAFVQSIEKVHASRSLKTASNKTASNSATIKERASA</sequence>
<evidence type="ECO:0000313" key="2">
    <source>
        <dbReference type="Proteomes" id="UP000237222"/>
    </source>
</evidence>
<reference evidence="1" key="1">
    <citation type="submission" date="2018-01" db="EMBL/GenBank/DDBJ databases">
        <authorList>
            <person name="Yu X.-D."/>
        </authorList>
    </citation>
    <scope>NUCLEOTIDE SEQUENCE</scope>
    <source>
        <strain evidence="1">ZX-21</strain>
    </source>
</reference>
<dbReference type="InterPro" id="IPR021364">
    <property type="entry name" value="DUF2857"/>
</dbReference>
<dbReference type="AlphaFoldDB" id="A0A2S4HC59"/>
<evidence type="ECO:0008006" key="3">
    <source>
        <dbReference type="Google" id="ProtNLM"/>
    </source>
</evidence>
<dbReference type="OrthoDB" id="6359448at2"/>
<dbReference type="EMBL" id="PQGG01000038">
    <property type="protein sequence ID" value="POP51575.1"/>
    <property type="molecule type" value="Genomic_DNA"/>
</dbReference>
<protein>
    <recommendedName>
        <fullName evidence="3">DUF2857 domain-containing protein</fullName>
    </recommendedName>
</protein>
<proteinExistence type="predicted"/>
<dbReference type="RefSeq" id="WP_103685617.1">
    <property type="nucleotide sequence ID" value="NZ_PQGG01000038.1"/>
</dbReference>
<organism evidence="1 2">
    <name type="scientific">Zhongshania marina</name>
    <dbReference type="NCBI Taxonomy" id="2304603"/>
    <lineage>
        <taxon>Bacteria</taxon>
        <taxon>Pseudomonadati</taxon>
        <taxon>Pseudomonadota</taxon>
        <taxon>Gammaproteobacteria</taxon>
        <taxon>Cellvibrionales</taxon>
        <taxon>Spongiibacteraceae</taxon>
        <taxon>Zhongshania</taxon>
    </lineage>
</organism>
<accession>A0A2S4HC59</accession>
<comment type="caution">
    <text evidence="1">The sequence shown here is derived from an EMBL/GenBank/DDBJ whole genome shotgun (WGS) entry which is preliminary data.</text>
</comment>
<dbReference type="Proteomes" id="UP000237222">
    <property type="component" value="Unassembled WGS sequence"/>
</dbReference>